<feature type="region of interest" description="Disordered" evidence="1">
    <location>
        <begin position="1"/>
        <end position="22"/>
    </location>
</feature>
<sequence>MNEQREEQTADATSAIFKSEERANQPLSYDDAAIASSFSARAAIKALTDAHSSIASWRRQIETSARTTHGPIVSGAFSLRAAPVGLSLRQPAGPAPG</sequence>
<dbReference type="Proteomes" id="UP000887566">
    <property type="component" value="Unplaced"/>
</dbReference>
<evidence type="ECO:0000313" key="2">
    <source>
        <dbReference type="Proteomes" id="UP000887566"/>
    </source>
</evidence>
<dbReference type="AlphaFoldDB" id="A0A914VIJ9"/>
<evidence type="ECO:0000256" key="1">
    <source>
        <dbReference type="SAM" id="MobiDB-lite"/>
    </source>
</evidence>
<protein>
    <submittedName>
        <fullName evidence="3">Uncharacterized protein</fullName>
    </submittedName>
</protein>
<keyword evidence="2" id="KW-1185">Reference proteome</keyword>
<name>A0A914VIJ9_9BILA</name>
<reference evidence="3" key="1">
    <citation type="submission" date="2022-11" db="UniProtKB">
        <authorList>
            <consortium name="WormBaseParasite"/>
        </authorList>
    </citation>
    <scope>IDENTIFICATION</scope>
</reference>
<evidence type="ECO:0000313" key="3">
    <source>
        <dbReference type="WBParaSite" id="PSAMB.scaffold201size66231.g3482.t1"/>
    </source>
</evidence>
<organism evidence="2 3">
    <name type="scientific">Plectus sambesii</name>
    <dbReference type="NCBI Taxonomy" id="2011161"/>
    <lineage>
        <taxon>Eukaryota</taxon>
        <taxon>Metazoa</taxon>
        <taxon>Ecdysozoa</taxon>
        <taxon>Nematoda</taxon>
        <taxon>Chromadorea</taxon>
        <taxon>Plectida</taxon>
        <taxon>Plectina</taxon>
        <taxon>Plectoidea</taxon>
        <taxon>Plectidae</taxon>
        <taxon>Plectus</taxon>
    </lineage>
</organism>
<dbReference type="WBParaSite" id="PSAMB.scaffold201size66231.g3482.t1">
    <property type="protein sequence ID" value="PSAMB.scaffold201size66231.g3482.t1"/>
    <property type="gene ID" value="PSAMB.scaffold201size66231.g3482"/>
</dbReference>
<accession>A0A914VIJ9</accession>
<proteinExistence type="predicted"/>